<accession>A0A9Q0VYJ0</accession>
<reference evidence="2" key="1">
    <citation type="submission" date="2022-11" db="EMBL/GenBank/DDBJ databases">
        <authorList>
            <person name="Hyden B.L."/>
            <person name="Feng K."/>
            <person name="Yates T."/>
            <person name="Jawdy S."/>
            <person name="Smart L.B."/>
            <person name="Muchero W."/>
        </authorList>
    </citation>
    <scope>NUCLEOTIDE SEQUENCE</scope>
    <source>
        <tissue evidence="2">Shoot tip</tissue>
    </source>
</reference>
<keyword evidence="3" id="KW-1185">Reference proteome</keyword>
<dbReference type="GO" id="GO:0016491">
    <property type="term" value="F:oxidoreductase activity"/>
    <property type="evidence" value="ECO:0007669"/>
    <property type="project" value="InterPro"/>
</dbReference>
<reference evidence="2" key="2">
    <citation type="journal article" date="2023" name="Int. J. Mol. Sci.">
        <title>De Novo Assembly and Annotation of 11 Diverse Shrub Willow (Salix) Genomes Reveals Novel Gene Organization in Sex-Linked Regions.</title>
        <authorList>
            <person name="Hyden B."/>
            <person name="Feng K."/>
            <person name="Yates T.B."/>
            <person name="Jawdy S."/>
            <person name="Cereghino C."/>
            <person name="Smart L.B."/>
            <person name="Muchero W."/>
        </authorList>
    </citation>
    <scope>NUCLEOTIDE SEQUENCE</scope>
    <source>
        <tissue evidence="2">Shoot tip</tissue>
    </source>
</reference>
<name>A0A9Q0VYJ0_9ROSI</name>
<evidence type="ECO:0000259" key="1">
    <source>
        <dbReference type="Pfam" id="PF01593"/>
    </source>
</evidence>
<sequence>MGLHVFFGCYNNLFRLMKKVGADKNLLVKDHTHTFVNMGGEIGELDFRFPIGAPLHGISAFLSTNQLKVIFPASSSFWILWGQYPQP</sequence>
<evidence type="ECO:0000313" key="2">
    <source>
        <dbReference type="EMBL" id="KAJ6757324.1"/>
    </source>
</evidence>
<dbReference type="InterPro" id="IPR002937">
    <property type="entry name" value="Amino_oxidase"/>
</dbReference>
<protein>
    <submittedName>
        <fullName evidence="2">PROTOPORPHYRINOGEN OXIDASE</fullName>
    </submittedName>
</protein>
<proteinExistence type="predicted"/>
<dbReference type="AlphaFoldDB" id="A0A9Q0VYJ0"/>
<dbReference type="Pfam" id="PF01593">
    <property type="entry name" value="Amino_oxidase"/>
    <property type="match status" value="1"/>
</dbReference>
<dbReference type="EMBL" id="JAPFFM010000007">
    <property type="protein sequence ID" value="KAJ6757324.1"/>
    <property type="molecule type" value="Genomic_DNA"/>
</dbReference>
<comment type="caution">
    <text evidence="2">The sequence shown here is derived from an EMBL/GenBank/DDBJ whole genome shotgun (WGS) entry which is preliminary data.</text>
</comment>
<organism evidence="2 3">
    <name type="scientific">Salix koriyanagi</name>
    <dbReference type="NCBI Taxonomy" id="2511006"/>
    <lineage>
        <taxon>Eukaryota</taxon>
        <taxon>Viridiplantae</taxon>
        <taxon>Streptophyta</taxon>
        <taxon>Embryophyta</taxon>
        <taxon>Tracheophyta</taxon>
        <taxon>Spermatophyta</taxon>
        <taxon>Magnoliopsida</taxon>
        <taxon>eudicotyledons</taxon>
        <taxon>Gunneridae</taxon>
        <taxon>Pentapetalae</taxon>
        <taxon>rosids</taxon>
        <taxon>fabids</taxon>
        <taxon>Malpighiales</taxon>
        <taxon>Salicaceae</taxon>
        <taxon>Saliceae</taxon>
        <taxon>Salix</taxon>
    </lineage>
</organism>
<evidence type="ECO:0000313" key="3">
    <source>
        <dbReference type="Proteomes" id="UP001151752"/>
    </source>
</evidence>
<feature type="domain" description="Amine oxidase" evidence="1">
    <location>
        <begin position="1"/>
        <end position="50"/>
    </location>
</feature>
<gene>
    <name evidence="2" type="ORF">OIU74_026551</name>
</gene>
<dbReference type="Proteomes" id="UP001151752">
    <property type="component" value="Chromosome 13"/>
</dbReference>